<keyword evidence="8" id="KW-0812">Transmembrane</keyword>
<dbReference type="Proteomes" id="UP000664344">
    <property type="component" value="Unassembled WGS sequence"/>
</dbReference>
<organism evidence="10 11">
    <name type="scientific">Marinobacter daepoensis</name>
    <dbReference type="NCBI Taxonomy" id="262077"/>
    <lineage>
        <taxon>Bacteria</taxon>
        <taxon>Pseudomonadati</taxon>
        <taxon>Pseudomonadota</taxon>
        <taxon>Gammaproteobacteria</taxon>
        <taxon>Pseudomonadales</taxon>
        <taxon>Marinobacteraceae</taxon>
        <taxon>Marinobacter</taxon>
    </lineage>
</organism>
<accession>A0ABS3BEP3</accession>
<keyword evidence="5" id="KW-0418">Kinase</keyword>
<protein>
    <recommendedName>
        <fullName evidence="2">histidine kinase</fullName>
        <ecNumber evidence="2">2.7.13.3</ecNumber>
    </recommendedName>
</protein>
<evidence type="ECO:0000313" key="11">
    <source>
        <dbReference type="Proteomes" id="UP000664344"/>
    </source>
</evidence>
<comment type="caution">
    <text evidence="10">The sequence shown here is derived from an EMBL/GenBank/DDBJ whole genome shotgun (WGS) entry which is preliminary data.</text>
</comment>
<dbReference type="PRINTS" id="PR00344">
    <property type="entry name" value="BCTRLSENSOR"/>
</dbReference>
<evidence type="ECO:0000256" key="3">
    <source>
        <dbReference type="ARBA" id="ARBA00022553"/>
    </source>
</evidence>
<dbReference type="SMART" id="SM01080">
    <property type="entry name" value="CHASE2"/>
    <property type="match status" value="1"/>
</dbReference>
<evidence type="ECO:0000256" key="8">
    <source>
        <dbReference type="SAM" id="Phobius"/>
    </source>
</evidence>
<evidence type="ECO:0000256" key="7">
    <source>
        <dbReference type="ARBA" id="ARBA00023136"/>
    </source>
</evidence>
<dbReference type="Pfam" id="PF05226">
    <property type="entry name" value="CHASE2"/>
    <property type="match status" value="1"/>
</dbReference>
<dbReference type="PANTHER" id="PTHR45453:SF1">
    <property type="entry name" value="PHOSPHATE REGULON SENSOR PROTEIN PHOR"/>
    <property type="match status" value="1"/>
</dbReference>
<dbReference type="InterPro" id="IPR004358">
    <property type="entry name" value="Sig_transdc_His_kin-like_C"/>
</dbReference>
<feature type="transmembrane region" description="Helical" evidence="8">
    <location>
        <begin position="343"/>
        <end position="363"/>
    </location>
</feature>
<comment type="catalytic activity">
    <reaction evidence="1">
        <text>ATP + protein L-histidine = ADP + protein N-phospho-L-histidine.</text>
        <dbReference type="EC" id="2.7.13.3"/>
    </reaction>
</comment>
<dbReference type="Pfam" id="PF02518">
    <property type="entry name" value="HATPase_c"/>
    <property type="match status" value="1"/>
</dbReference>
<keyword evidence="8" id="KW-1133">Transmembrane helix</keyword>
<dbReference type="SMART" id="SM00387">
    <property type="entry name" value="HATPase_c"/>
    <property type="match status" value="1"/>
</dbReference>
<dbReference type="PIRSF" id="PIRSF037347">
    <property type="entry name" value="STHK_CHASE2_PAS_prd"/>
    <property type="match status" value="1"/>
</dbReference>
<dbReference type="EC" id="2.7.13.3" evidence="2"/>
<evidence type="ECO:0000256" key="5">
    <source>
        <dbReference type="ARBA" id="ARBA00022777"/>
    </source>
</evidence>
<evidence type="ECO:0000259" key="9">
    <source>
        <dbReference type="PROSITE" id="PS50109"/>
    </source>
</evidence>
<dbReference type="SUPFAM" id="SSF55874">
    <property type="entry name" value="ATPase domain of HSP90 chaperone/DNA topoisomerase II/histidine kinase"/>
    <property type="match status" value="1"/>
</dbReference>
<sequence>MRRDWLPIKTTPWSLGLMLVIALVMIQATKLPDPLNDWVYDRAITAWPAPVDNNVVIIAIDEFSLEQLGRWPWDRDLHASLIDKLHQAGAATVVMDILFTEPGSGDNALAEAMERHGRVALPVYLSAPTRGRMITEHLPTASLTRKTAALGHAHIELDNDGVARGLYLYNGLAGQLWPALSLAAEQPHPRRSSPPLPGYTNVRQDYRLVPLAGGAGTIPTYSYANILNYPVIKDEFTGKTVFVGATAAGFGDILPTPFSGLSRPMSGVEFHANVFSASQQHLLISQAPDWAPPALNLLVLLLLALLLPKLRPGTTLLACTALAAGLIVAYLMMLFVVRVHLPVASALVLPIAAIPIASGLRLAMTNRFMNRQLDEMAQTPQLSLPEPSNRHPQQLLTHLQALFHPPGWLLASDNELLEVSGMTLAQAPPTEVPGHWQHQQNQSWIKLIRGNTRYLLGLTLPNDLSRELIQLYLNQLDLDGQTGNQIRPRPSENISARIHKVRAATRKLGEMQSFIRHSFEHMPDGIIVTDELGVIRFSNRHIEDWFREPMPSLSGMPLTTLLEGYDPRDQPPWYEIISETLTLQQSRNADLTVHGKDFLIHLAPFALPDTRQFGIIANISDISELREQQRQHREAIDFISHDVRSPLVSQLALIEQLKRNPGHIEARQLDQLGRLARRSYQLAEEFVQLARAEQLTETRFYECEFLAIVENARDSVCEQAQEKGISILLTGTEDLWLKGNAELLERAVINLLTNAVQYSPSDSAISVHVYQAAHLACLAISDEGYGIDPQELPYLFDRYHRQKRSEVSGIHGTGLGLSFVKTVVEKHRGAIAVDSKPDEGTTFTLKLPIAHPMH</sequence>
<keyword evidence="3" id="KW-0597">Phosphoprotein</keyword>
<proteinExistence type="predicted"/>
<dbReference type="SUPFAM" id="SSF47384">
    <property type="entry name" value="Homodimeric domain of signal transducing histidine kinase"/>
    <property type="match status" value="1"/>
</dbReference>
<dbReference type="PROSITE" id="PS50109">
    <property type="entry name" value="HIS_KIN"/>
    <property type="match status" value="1"/>
</dbReference>
<keyword evidence="7 8" id="KW-0472">Membrane</keyword>
<dbReference type="NCBIfam" id="TIGR00229">
    <property type="entry name" value="sensory_box"/>
    <property type="match status" value="1"/>
</dbReference>
<feature type="domain" description="Histidine kinase" evidence="9">
    <location>
        <begin position="638"/>
        <end position="851"/>
    </location>
</feature>
<evidence type="ECO:0000256" key="4">
    <source>
        <dbReference type="ARBA" id="ARBA00022679"/>
    </source>
</evidence>
<dbReference type="InterPro" id="IPR003594">
    <property type="entry name" value="HATPase_dom"/>
</dbReference>
<keyword evidence="4" id="KW-0808">Transferase</keyword>
<dbReference type="EMBL" id="JAFKDB010000014">
    <property type="protein sequence ID" value="MBN7770066.1"/>
    <property type="molecule type" value="Genomic_DNA"/>
</dbReference>
<dbReference type="InterPro" id="IPR017181">
    <property type="entry name" value="Sig_transdc_His_kin_CHASE2"/>
</dbReference>
<dbReference type="SUPFAM" id="SSF55785">
    <property type="entry name" value="PYP-like sensor domain (PAS domain)"/>
    <property type="match status" value="1"/>
</dbReference>
<dbReference type="Gene3D" id="1.10.287.130">
    <property type="match status" value="1"/>
</dbReference>
<dbReference type="InterPro" id="IPR007890">
    <property type="entry name" value="CHASE2"/>
</dbReference>
<evidence type="ECO:0000256" key="6">
    <source>
        <dbReference type="ARBA" id="ARBA00023012"/>
    </source>
</evidence>
<keyword evidence="6" id="KW-0902">Two-component regulatory system</keyword>
<evidence type="ECO:0000313" key="10">
    <source>
        <dbReference type="EMBL" id="MBN7770066.1"/>
    </source>
</evidence>
<name>A0ABS3BEP3_9GAMM</name>
<dbReference type="InterPro" id="IPR050351">
    <property type="entry name" value="BphY/WalK/GraS-like"/>
</dbReference>
<dbReference type="InterPro" id="IPR036890">
    <property type="entry name" value="HATPase_C_sf"/>
</dbReference>
<dbReference type="InterPro" id="IPR036097">
    <property type="entry name" value="HisK_dim/P_sf"/>
</dbReference>
<dbReference type="Gene3D" id="3.30.565.10">
    <property type="entry name" value="Histidine kinase-like ATPase, C-terminal domain"/>
    <property type="match status" value="1"/>
</dbReference>
<evidence type="ECO:0000256" key="2">
    <source>
        <dbReference type="ARBA" id="ARBA00012438"/>
    </source>
</evidence>
<gene>
    <name evidence="10" type="ORF">JYP53_09155</name>
</gene>
<dbReference type="CDD" id="cd00130">
    <property type="entry name" value="PAS"/>
    <property type="match status" value="1"/>
</dbReference>
<reference evidence="10 11" key="1">
    <citation type="submission" date="2021-02" db="EMBL/GenBank/DDBJ databases">
        <title>PHA producing bacteria isolated from coastal sediment in Guangdong, Shenzhen.</title>
        <authorList>
            <person name="Zheng W."/>
            <person name="Yu S."/>
            <person name="Huang Y."/>
        </authorList>
    </citation>
    <scope>NUCLEOTIDE SEQUENCE [LARGE SCALE GENOMIC DNA]</scope>
    <source>
        <strain evidence="10 11">TN21-5</strain>
    </source>
</reference>
<dbReference type="InterPro" id="IPR005467">
    <property type="entry name" value="His_kinase_dom"/>
</dbReference>
<evidence type="ECO:0000256" key="1">
    <source>
        <dbReference type="ARBA" id="ARBA00000085"/>
    </source>
</evidence>
<dbReference type="InterPro" id="IPR000014">
    <property type="entry name" value="PAS"/>
</dbReference>
<dbReference type="InterPro" id="IPR035965">
    <property type="entry name" value="PAS-like_dom_sf"/>
</dbReference>
<dbReference type="PANTHER" id="PTHR45453">
    <property type="entry name" value="PHOSPHATE REGULON SENSOR PROTEIN PHOR"/>
    <property type="match status" value="1"/>
</dbReference>
<keyword evidence="11" id="KW-1185">Reference proteome</keyword>
<dbReference type="Gene3D" id="3.30.450.20">
    <property type="entry name" value="PAS domain"/>
    <property type="match status" value="1"/>
</dbReference>
<feature type="transmembrane region" description="Helical" evidence="8">
    <location>
        <begin position="315"/>
        <end position="337"/>
    </location>
</feature>